<proteinExistence type="predicted"/>
<feature type="region of interest" description="Disordered" evidence="1">
    <location>
        <begin position="209"/>
        <end position="249"/>
    </location>
</feature>
<gene>
    <name evidence="2" type="ORF">JOD31_001474</name>
</gene>
<name>A0ABS2T4Z9_9HYPH</name>
<evidence type="ECO:0000256" key="1">
    <source>
        <dbReference type="SAM" id="MobiDB-lite"/>
    </source>
</evidence>
<protein>
    <submittedName>
        <fullName evidence="2">Uncharacterized protein</fullName>
    </submittedName>
</protein>
<reference evidence="2 3" key="1">
    <citation type="submission" date="2021-01" db="EMBL/GenBank/DDBJ databases">
        <title>Genomic Encyclopedia of Type Strains, Phase IV (KMG-IV): sequencing the most valuable type-strain genomes for metagenomic binning, comparative biology and taxonomic classification.</title>
        <authorList>
            <person name="Goeker M."/>
        </authorList>
    </citation>
    <scope>NUCLEOTIDE SEQUENCE [LARGE SCALE GENOMIC DNA]</scope>
    <source>
        <strain evidence="2 3">DSM 6130</strain>
    </source>
</reference>
<comment type="caution">
    <text evidence="2">The sequence shown here is derived from an EMBL/GenBank/DDBJ whole genome shotgun (WGS) entry which is preliminary data.</text>
</comment>
<sequence>MRLRRAPPRYAATSWGAFQLRRDLAFERLARVLRSNSVAELKLTEPFGQFKLLAPFLTRVREAVDPARFQFRLRRGGAASNVKFGLCCNGSGSGSGRSHRPTSTPCRRRVRPLATAANLIGRICFCAAHISLGSIRDVVFGCRPVPDGRDDLRRHNSRAAQRRDAPGDGTGSSGLPAPARGSPCRSTPSGQRGVLTAVMWIVPRAASPSSVLGERRGHRRSSRRSFNDRTALNDRTVRSTLSRPSRWAS</sequence>
<evidence type="ECO:0000313" key="3">
    <source>
        <dbReference type="Proteomes" id="UP000758856"/>
    </source>
</evidence>
<dbReference type="EMBL" id="JAFBCY010000002">
    <property type="protein sequence ID" value="MBM7851249.1"/>
    <property type="molecule type" value="Genomic_DNA"/>
</dbReference>
<dbReference type="Proteomes" id="UP000758856">
    <property type="component" value="Unassembled WGS sequence"/>
</dbReference>
<organism evidence="2 3">
    <name type="scientific">Methylopila capsulata</name>
    <dbReference type="NCBI Taxonomy" id="61654"/>
    <lineage>
        <taxon>Bacteria</taxon>
        <taxon>Pseudomonadati</taxon>
        <taxon>Pseudomonadota</taxon>
        <taxon>Alphaproteobacteria</taxon>
        <taxon>Hyphomicrobiales</taxon>
        <taxon>Methylopilaceae</taxon>
        <taxon>Methylopila</taxon>
    </lineage>
</organism>
<feature type="compositionally biased region" description="Polar residues" evidence="1">
    <location>
        <begin position="238"/>
        <end position="249"/>
    </location>
</feature>
<feature type="region of interest" description="Disordered" evidence="1">
    <location>
        <begin position="147"/>
        <end position="190"/>
    </location>
</feature>
<accession>A0ABS2T4Z9</accession>
<evidence type="ECO:0000313" key="2">
    <source>
        <dbReference type="EMBL" id="MBM7851249.1"/>
    </source>
</evidence>
<feature type="compositionally biased region" description="Basic and acidic residues" evidence="1">
    <location>
        <begin position="225"/>
        <end position="237"/>
    </location>
</feature>
<keyword evidence="3" id="KW-1185">Reference proteome</keyword>